<keyword evidence="2" id="KW-1185">Reference proteome</keyword>
<reference evidence="2" key="2">
    <citation type="submission" date="2015-01" db="EMBL/GenBank/DDBJ databases">
        <title>Evolutionary Origins and Diversification of the Mycorrhizal Mutualists.</title>
        <authorList>
            <consortium name="DOE Joint Genome Institute"/>
            <consortium name="Mycorrhizal Genomics Consortium"/>
            <person name="Kohler A."/>
            <person name="Kuo A."/>
            <person name="Nagy L.G."/>
            <person name="Floudas D."/>
            <person name="Copeland A."/>
            <person name="Barry K.W."/>
            <person name="Cichocki N."/>
            <person name="Veneault-Fourrey C."/>
            <person name="LaButti K."/>
            <person name="Lindquist E.A."/>
            <person name="Lipzen A."/>
            <person name="Lundell T."/>
            <person name="Morin E."/>
            <person name="Murat C."/>
            <person name="Riley R."/>
            <person name="Ohm R."/>
            <person name="Sun H."/>
            <person name="Tunlid A."/>
            <person name="Henrissat B."/>
            <person name="Grigoriev I.V."/>
            <person name="Hibbett D.S."/>
            <person name="Martin F."/>
        </authorList>
    </citation>
    <scope>NUCLEOTIDE SEQUENCE [LARGE SCALE GENOMIC DNA]</scope>
    <source>
        <strain evidence="2">LaAM-08-1</strain>
    </source>
</reference>
<dbReference type="HOGENOM" id="CLU_1240328_0_0_1"/>
<dbReference type="EMBL" id="KN838555">
    <property type="protein sequence ID" value="KIK06103.1"/>
    <property type="molecule type" value="Genomic_DNA"/>
</dbReference>
<protein>
    <submittedName>
        <fullName evidence="1">Uncharacterized protein</fullName>
    </submittedName>
</protein>
<gene>
    <name evidence="1" type="ORF">K443DRAFT_674666</name>
</gene>
<evidence type="ECO:0000313" key="2">
    <source>
        <dbReference type="Proteomes" id="UP000054477"/>
    </source>
</evidence>
<name>A0A0C9YD45_9AGAR</name>
<dbReference type="Proteomes" id="UP000054477">
    <property type="component" value="Unassembled WGS sequence"/>
</dbReference>
<accession>A0A0C9YD45</accession>
<evidence type="ECO:0000313" key="1">
    <source>
        <dbReference type="EMBL" id="KIK06103.1"/>
    </source>
</evidence>
<dbReference type="AlphaFoldDB" id="A0A0C9YD45"/>
<dbReference type="OrthoDB" id="10352029at2759"/>
<reference evidence="1 2" key="1">
    <citation type="submission" date="2014-04" db="EMBL/GenBank/DDBJ databases">
        <authorList>
            <consortium name="DOE Joint Genome Institute"/>
            <person name="Kuo A."/>
            <person name="Kohler A."/>
            <person name="Nagy L.G."/>
            <person name="Floudas D."/>
            <person name="Copeland A."/>
            <person name="Barry K.W."/>
            <person name="Cichocki N."/>
            <person name="Veneault-Fourrey C."/>
            <person name="LaButti K."/>
            <person name="Lindquist E.A."/>
            <person name="Lipzen A."/>
            <person name="Lundell T."/>
            <person name="Morin E."/>
            <person name="Murat C."/>
            <person name="Sun H."/>
            <person name="Tunlid A."/>
            <person name="Henrissat B."/>
            <person name="Grigoriev I.V."/>
            <person name="Hibbett D.S."/>
            <person name="Martin F."/>
            <person name="Nordberg H.P."/>
            <person name="Cantor M.N."/>
            <person name="Hua S.X."/>
        </authorList>
    </citation>
    <scope>NUCLEOTIDE SEQUENCE [LARGE SCALE GENOMIC DNA]</scope>
    <source>
        <strain evidence="1 2">LaAM-08-1</strain>
    </source>
</reference>
<sequence>MTSYSASAFTQSAPQVSSDSSHLDENIRIAANTCTGVQHHVADIAVFLTKVLRCSFFAERHRMFVQDPLPFFIAKIVNATTPHVLDMGAVIDVAHILLMRLFESNRFAGAAWSGHQLFLSAFSIAAQQQPDPHAAVSINNCVFWSKLSKFTVEEVHGMQRRLFGELKGQVWVFSEVMEKVMQSPLMQLRARWRQEDEEIRLEKRSRSLRGRLATFLRCH</sequence>
<organism evidence="1 2">
    <name type="scientific">Laccaria amethystina LaAM-08-1</name>
    <dbReference type="NCBI Taxonomy" id="1095629"/>
    <lineage>
        <taxon>Eukaryota</taxon>
        <taxon>Fungi</taxon>
        <taxon>Dikarya</taxon>
        <taxon>Basidiomycota</taxon>
        <taxon>Agaricomycotina</taxon>
        <taxon>Agaricomycetes</taxon>
        <taxon>Agaricomycetidae</taxon>
        <taxon>Agaricales</taxon>
        <taxon>Agaricineae</taxon>
        <taxon>Hydnangiaceae</taxon>
        <taxon>Laccaria</taxon>
    </lineage>
</organism>
<proteinExistence type="predicted"/>